<comment type="subcellular location">
    <subcellularLocation>
        <location evidence="1">Endomembrane system</location>
        <topology evidence="1">Multi-pass membrane protein</topology>
    </subcellularLocation>
</comment>
<comment type="catalytic activity">
    <reaction evidence="9 10">
        <text>L-cysteinyl-[protein] + hexadecanoyl-CoA = S-hexadecanoyl-L-cysteinyl-[protein] + CoA</text>
        <dbReference type="Rhea" id="RHEA:36683"/>
        <dbReference type="Rhea" id="RHEA-COMP:10131"/>
        <dbReference type="Rhea" id="RHEA-COMP:11032"/>
        <dbReference type="ChEBI" id="CHEBI:29950"/>
        <dbReference type="ChEBI" id="CHEBI:57287"/>
        <dbReference type="ChEBI" id="CHEBI:57379"/>
        <dbReference type="ChEBI" id="CHEBI:74151"/>
        <dbReference type="EC" id="2.3.1.225"/>
    </reaction>
</comment>
<dbReference type="InterPro" id="IPR039859">
    <property type="entry name" value="PFA4/ZDH16/20/ERF2-like"/>
</dbReference>
<organism evidence="12 13">
    <name type="scientific">Reticulomyxa filosa</name>
    <dbReference type="NCBI Taxonomy" id="46433"/>
    <lineage>
        <taxon>Eukaryota</taxon>
        <taxon>Sar</taxon>
        <taxon>Rhizaria</taxon>
        <taxon>Retaria</taxon>
        <taxon>Foraminifera</taxon>
        <taxon>Monothalamids</taxon>
        <taxon>Reticulomyxidae</taxon>
        <taxon>Reticulomyxa</taxon>
    </lineage>
</organism>
<evidence type="ECO:0000259" key="11">
    <source>
        <dbReference type="Pfam" id="PF01529"/>
    </source>
</evidence>
<dbReference type="OMA" id="ATICCIT"/>
<evidence type="ECO:0000256" key="1">
    <source>
        <dbReference type="ARBA" id="ARBA00004127"/>
    </source>
</evidence>
<reference evidence="12 13" key="1">
    <citation type="journal article" date="2013" name="Curr. Biol.">
        <title>The Genome of the Foraminiferan Reticulomyxa filosa.</title>
        <authorList>
            <person name="Glockner G."/>
            <person name="Hulsmann N."/>
            <person name="Schleicher M."/>
            <person name="Noegel A.A."/>
            <person name="Eichinger L."/>
            <person name="Gallinger C."/>
            <person name="Pawlowski J."/>
            <person name="Sierra R."/>
            <person name="Euteneuer U."/>
            <person name="Pillet L."/>
            <person name="Moustafa A."/>
            <person name="Platzer M."/>
            <person name="Groth M."/>
            <person name="Szafranski K."/>
            <person name="Schliwa M."/>
        </authorList>
    </citation>
    <scope>NUCLEOTIDE SEQUENCE [LARGE SCALE GENOMIC DNA]</scope>
</reference>
<feature type="transmembrane region" description="Helical" evidence="10">
    <location>
        <begin position="97"/>
        <end position="117"/>
    </location>
</feature>
<dbReference type="Proteomes" id="UP000023152">
    <property type="component" value="Unassembled WGS sequence"/>
</dbReference>
<dbReference type="PANTHER" id="PTHR22883">
    <property type="entry name" value="ZINC FINGER DHHC DOMAIN CONTAINING PROTEIN"/>
    <property type="match status" value="1"/>
</dbReference>
<dbReference type="GO" id="GO:0005794">
    <property type="term" value="C:Golgi apparatus"/>
    <property type="evidence" value="ECO:0007669"/>
    <property type="project" value="TreeGrafter"/>
</dbReference>
<evidence type="ECO:0000256" key="10">
    <source>
        <dbReference type="RuleBase" id="RU079119"/>
    </source>
</evidence>
<dbReference type="EC" id="2.3.1.225" evidence="10"/>
<evidence type="ECO:0000256" key="4">
    <source>
        <dbReference type="ARBA" id="ARBA00022989"/>
    </source>
</evidence>
<feature type="transmembrane region" description="Helical" evidence="10">
    <location>
        <begin position="232"/>
        <end position="253"/>
    </location>
</feature>
<comment type="domain">
    <text evidence="10">The DHHC domain is required for palmitoyltransferase activity.</text>
</comment>
<evidence type="ECO:0000256" key="3">
    <source>
        <dbReference type="ARBA" id="ARBA00022692"/>
    </source>
</evidence>
<evidence type="ECO:0000256" key="2">
    <source>
        <dbReference type="ARBA" id="ARBA00022679"/>
    </source>
</evidence>
<proteinExistence type="inferred from homology"/>
<dbReference type="InterPro" id="IPR001594">
    <property type="entry name" value="Palmitoyltrfase_DHHC"/>
</dbReference>
<feature type="transmembrane region" description="Helical" evidence="10">
    <location>
        <begin position="189"/>
        <end position="212"/>
    </location>
</feature>
<keyword evidence="3 10" id="KW-0812">Transmembrane</keyword>
<keyword evidence="6" id="KW-0564">Palmitate</keyword>
<evidence type="ECO:0000256" key="5">
    <source>
        <dbReference type="ARBA" id="ARBA00023136"/>
    </source>
</evidence>
<dbReference type="GO" id="GO:0019706">
    <property type="term" value="F:protein-cysteine S-palmitoyltransferase activity"/>
    <property type="evidence" value="ECO:0007669"/>
    <property type="project" value="UniProtKB-EC"/>
</dbReference>
<dbReference type="Pfam" id="PF01529">
    <property type="entry name" value="DHHC"/>
    <property type="match status" value="1"/>
</dbReference>
<keyword evidence="2 10" id="KW-0808">Transferase</keyword>
<dbReference type="OrthoDB" id="9909019at2759"/>
<accession>X6MWF1</accession>
<evidence type="ECO:0000313" key="13">
    <source>
        <dbReference type="Proteomes" id="UP000023152"/>
    </source>
</evidence>
<dbReference type="PROSITE" id="PS50216">
    <property type="entry name" value="DHHC"/>
    <property type="match status" value="1"/>
</dbReference>
<comment type="caution">
    <text evidence="12">The sequence shown here is derived from an EMBL/GenBank/DDBJ whole genome shotgun (WGS) entry which is preliminary data.</text>
</comment>
<sequence length="308" mass="34089">MSQMADNQLEEPIMTSENAVTLSINETATEILSSSNSTAGCPKVVILESKNKVCCNNRIIGGSEYGMFTMTLLVQWIPSIPYYWILITVLPHYSAGTFVVTMIFSLMFALLTDYFLIRTNTTDPGIIPRATKEGPVFGPANEKDRYCETCNIYRPIHAKHCSTCDACVNGFDHHCPWVGTCVAERNIRYFVGFITCAGVYATICCITMAMMLSRYPGTGHLTKLETLGAVMAAGWAGIFSLALLPMSCGYFTMISQQLTLNEKIKYGERQMTTVEREQQLNAPTSGVSVLFRVLCGKKPQSQIYQTSS</sequence>
<protein>
    <recommendedName>
        <fullName evidence="10">Palmitoyltransferase</fullName>
        <ecNumber evidence="10">2.3.1.225</ecNumber>
    </recommendedName>
</protein>
<feature type="transmembrane region" description="Helical" evidence="10">
    <location>
        <begin position="65"/>
        <end position="85"/>
    </location>
</feature>
<name>X6MWF1_RETFI</name>
<keyword evidence="8 10" id="KW-0012">Acyltransferase</keyword>
<evidence type="ECO:0000256" key="6">
    <source>
        <dbReference type="ARBA" id="ARBA00023139"/>
    </source>
</evidence>
<evidence type="ECO:0000313" key="12">
    <source>
        <dbReference type="EMBL" id="ETO17812.1"/>
    </source>
</evidence>
<keyword evidence="5 10" id="KW-0472">Membrane</keyword>
<feature type="domain" description="Palmitoyltransferase DHHC" evidence="11">
    <location>
        <begin position="141"/>
        <end position="266"/>
    </location>
</feature>
<keyword evidence="7" id="KW-0449">Lipoprotein</keyword>
<evidence type="ECO:0000256" key="9">
    <source>
        <dbReference type="ARBA" id="ARBA00048048"/>
    </source>
</evidence>
<dbReference type="PANTHER" id="PTHR22883:SF43">
    <property type="entry name" value="PALMITOYLTRANSFERASE APP"/>
    <property type="match status" value="1"/>
</dbReference>
<dbReference type="GO" id="GO:0006612">
    <property type="term" value="P:protein targeting to membrane"/>
    <property type="evidence" value="ECO:0007669"/>
    <property type="project" value="TreeGrafter"/>
</dbReference>
<dbReference type="GO" id="GO:0005783">
    <property type="term" value="C:endoplasmic reticulum"/>
    <property type="evidence" value="ECO:0007669"/>
    <property type="project" value="TreeGrafter"/>
</dbReference>
<gene>
    <name evidence="12" type="ORF">RFI_19499</name>
</gene>
<keyword evidence="4 10" id="KW-1133">Transmembrane helix</keyword>
<dbReference type="EMBL" id="ASPP01015948">
    <property type="protein sequence ID" value="ETO17812.1"/>
    <property type="molecule type" value="Genomic_DNA"/>
</dbReference>
<evidence type="ECO:0000256" key="7">
    <source>
        <dbReference type="ARBA" id="ARBA00023288"/>
    </source>
</evidence>
<evidence type="ECO:0000256" key="8">
    <source>
        <dbReference type="ARBA" id="ARBA00023315"/>
    </source>
</evidence>
<comment type="similarity">
    <text evidence="10">Belongs to the DHHC palmitoyltransferase family.</text>
</comment>
<keyword evidence="13" id="KW-1185">Reference proteome</keyword>
<dbReference type="AlphaFoldDB" id="X6MWF1"/>